<evidence type="ECO:0000256" key="3">
    <source>
        <dbReference type="ARBA" id="ARBA00023274"/>
    </source>
</evidence>
<dbReference type="PANTHER" id="PTHR21569:SF1">
    <property type="entry name" value="SMALL RIBOSOMAL SUBUNIT PROTEIN US9M"/>
    <property type="match status" value="1"/>
</dbReference>
<dbReference type="Gene3D" id="3.30.230.10">
    <property type="match status" value="1"/>
</dbReference>
<evidence type="ECO:0000256" key="5">
    <source>
        <dbReference type="ARBA" id="ARBA00042623"/>
    </source>
</evidence>
<dbReference type="InParanoid" id="F4NVL8"/>
<dbReference type="RefSeq" id="XP_006675060.1">
    <property type="nucleotide sequence ID" value="XM_006674997.1"/>
</dbReference>
<dbReference type="InterPro" id="IPR014721">
    <property type="entry name" value="Ribsml_uS5_D2-typ_fold_subgr"/>
</dbReference>
<dbReference type="EMBL" id="GL882879">
    <property type="protein sequence ID" value="EGF84111.1"/>
    <property type="molecule type" value="Genomic_DNA"/>
</dbReference>
<dbReference type="AlphaFoldDB" id="F4NVL8"/>
<reference evidence="7 8" key="1">
    <citation type="submission" date="2009-12" db="EMBL/GenBank/DDBJ databases">
        <title>The draft genome of Batrachochytrium dendrobatidis.</title>
        <authorList>
            <consortium name="US DOE Joint Genome Institute (JGI-PGF)"/>
            <person name="Kuo A."/>
            <person name="Salamov A."/>
            <person name="Schmutz J."/>
            <person name="Lucas S."/>
            <person name="Pitluck S."/>
            <person name="Rosenblum E."/>
            <person name="Stajich J."/>
            <person name="Eisen M."/>
            <person name="Grigoriev I.V."/>
        </authorList>
    </citation>
    <scope>NUCLEOTIDE SEQUENCE [LARGE SCALE GENOMIC DNA]</scope>
    <source>
        <strain evidence="8">JAM81 / FGSC 10211</strain>
    </source>
</reference>
<dbReference type="GO" id="GO:0003735">
    <property type="term" value="F:structural constituent of ribosome"/>
    <property type="evidence" value="ECO:0000318"/>
    <property type="project" value="GO_Central"/>
</dbReference>
<gene>
    <name evidence="7" type="ORF">BATDEDRAFT_8912</name>
</gene>
<dbReference type="PROSITE" id="PS00360">
    <property type="entry name" value="RIBOSOMAL_S9"/>
    <property type="match status" value="1"/>
</dbReference>
<evidence type="ECO:0000256" key="1">
    <source>
        <dbReference type="ARBA" id="ARBA00005251"/>
    </source>
</evidence>
<dbReference type="InterPro" id="IPR020574">
    <property type="entry name" value="Ribosomal_uS9_CS"/>
</dbReference>
<keyword evidence="8" id="KW-1185">Reference proteome</keyword>
<accession>F4NVL8</accession>
<evidence type="ECO:0000256" key="2">
    <source>
        <dbReference type="ARBA" id="ARBA00022980"/>
    </source>
</evidence>
<organism evidence="7 8">
    <name type="scientific">Batrachochytrium dendrobatidis (strain JAM81 / FGSC 10211)</name>
    <name type="common">Frog chytrid fungus</name>
    <dbReference type="NCBI Taxonomy" id="684364"/>
    <lineage>
        <taxon>Eukaryota</taxon>
        <taxon>Fungi</taxon>
        <taxon>Fungi incertae sedis</taxon>
        <taxon>Chytridiomycota</taxon>
        <taxon>Chytridiomycota incertae sedis</taxon>
        <taxon>Chytridiomycetes</taxon>
        <taxon>Rhizophydiales</taxon>
        <taxon>Rhizophydiales incertae sedis</taxon>
        <taxon>Batrachochytrium</taxon>
    </lineage>
</organism>
<protein>
    <recommendedName>
        <fullName evidence="4">Small ribosomal subunit protein uS9m</fullName>
    </recommendedName>
    <alternativeName>
        <fullName evidence="5">37S ribosomal protein S9, mitochondrial</fullName>
    </alternativeName>
</protein>
<dbReference type="Proteomes" id="UP000007241">
    <property type="component" value="Unassembled WGS sequence"/>
</dbReference>
<dbReference type="InterPro" id="IPR023035">
    <property type="entry name" value="Ribosomal_uS9_bac/plastid"/>
</dbReference>
<dbReference type="Pfam" id="PF00380">
    <property type="entry name" value="Ribosomal_S9"/>
    <property type="match status" value="1"/>
</dbReference>
<dbReference type="InterPro" id="IPR020568">
    <property type="entry name" value="Ribosomal_Su5_D2-typ_SF"/>
</dbReference>
<dbReference type="OrthoDB" id="10254627at2759"/>
<proteinExistence type="inferred from homology"/>
<feature type="non-terminal residue" evidence="7">
    <location>
        <position position="1"/>
    </location>
</feature>
<evidence type="ECO:0000256" key="4">
    <source>
        <dbReference type="ARBA" id="ARBA00039318"/>
    </source>
</evidence>
<evidence type="ECO:0000313" key="8">
    <source>
        <dbReference type="Proteomes" id="UP000007241"/>
    </source>
</evidence>
<evidence type="ECO:0000313" key="7">
    <source>
        <dbReference type="EMBL" id="EGF84111.1"/>
    </source>
</evidence>
<comment type="similarity">
    <text evidence="1 6">Belongs to the universal ribosomal protein uS9 family.</text>
</comment>
<dbReference type="GO" id="GO:0003723">
    <property type="term" value="F:RNA binding"/>
    <property type="evidence" value="ECO:0000318"/>
    <property type="project" value="GO_Central"/>
</dbReference>
<dbReference type="GeneID" id="18243383"/>
<dbReference type="PANTHER" id="PTHR21569">
    <property type="entry name" value="RIBOSOMAL PROTEIN S9"/>
    <property type="match status" value="1"/>
</dbReference>
<dbReference type="SUPFAM" id="SSF54211">
    <property type="entry name" value="Ribosomal protein S5 domain 2-like"/>
    <property type="match status" value="1"/>
</dbReference>
<dbReference type="OMA" id="KFQFSKR"/>
<dbReference type="STRING" id="684364.F4NVL8"/>
<dbReference type="GO" id="GO:0005763">
    <property type="term" value="C:mitochondrial small ribosomal subunit"/>
    <property type="evidence" value="ECO:0000318"/>
    <property type="project" value="GO_Central"/>
</dbReference>
<name>F4NVL8_BATDJ</name>
<sequence>LDADGRSYTIGSRKTARAQCWIVPGNGQVYVNGIRLPEYFRDMVNREVIVKPFEVANCLMKYNTWAIVSGGGHSGQAQAVAVAVARGIAIHDSTKENLFKKLGMLMIDTRQVERKKTGQPGARKKNTWVRR</sequence>
<dbReference type="InterPro" id="IPR000754">
    <property type="entry name" value="Ribosomal_uS9"/>
</dbReference>
<dbReference type="HOGENOM" id="CLU_046483_2_1_1"/>
<evidence type="ECO:0000256" key="6">
    <source>
        <dbReference type="RuleBase" id="RU003815"/>
    </source>
</evidence>
<dbReference type="GO" id="GO:0006412">
    <property type="term" value="P:translation"/>
    <property type="evidence" value="ECO:0007669"/>
    <property type="project" value="InterPro"/>
</dbReference>
<keyword evidence="3 6" id="KW-0687">Ribonucleoprotein</keyword>
<dbReference type="NCBIfam" id="NF001099">
    <property type="entry name" value="PRK00132.1"/>
    <property type="match status" value="1"/>
</dbReference>
<keyword evidence="2 6" id="KW-0689">Ribosomal protein</keyword>